<organism evidence="10 11">
    <name type="scientific">Rhizobium glycinendophyticum</name>
    <dbReference type="NCBI Taxonomy" id="2589807"/>
    <lineage>
        <taxon>Bacteria</taxon>
        <taxon>Pseudomonadati</taxon>
        <taxon>Pseudomonadota</taxon>
        <taxon>Alphaproteobacteria</taxon>
        <taxon>Hyphomicrobiales</taxon>
        <taxon>Rhizobiaceae</taxon>
        <taxon>Rhizobium/Agrobacterium group</taxon>
        <taxon>Rhizobium</taxon>
    </lineage>
</organism>
<feature type="binding site" evidence="8">
    <location>
        <position position="6"/>
    </location>
    <ligand>
        <name>Mg(2+)</name>
        <dbReference type="ChEBI" id="CHEBI:18420"/>
    </ligand>
</feature>
<evidence type="ECO:0000256" key="4">
    <source>
        <dbReference type="ARBA" id="ARBA00022723"/>
    </source>
</evidence>
<dbReference type="CDD" id="cd18746">
    <property type="entry name" value="PIN_VapC4-5_FitB-like"/>
    <property type="match status" value="1"/>
</dbReference>
<evidence type="ECO:0000256" key="6">
    <source>
        <dbReference type="ARBA" id="ARBA00022842"/>
    </source>
</evidence>
<comment type="caution">
    <text evidence="10">The sequence shown here is derived from an EMBL/GenBank/DDBJ whole genome shotgun (WGS) entry which is preliminary data.</text>
</comment>
<evidence type="ECO:0000256" key="1">
    <source>
        <dbReference type="ARBA" id="ARBA00001946"/>
    </source>
</evidence>
<evidence type="ECO:0000256" key="2">
    <source>
        <dbReference type="ARBA" id="ARBA00022649"/>
    </source>
</evidence>
<comment type="function">
    <text evidence="8">Toxic component of a toxin-antitoxin (TA) system. An RNase.</text>
</comment>
<dbReference type="GO" id="GO:0090729">
    <property type="term" value="F:toxin activity"/>
    <property type="evidence" value="ECO:0007669"/>
    <property type="project" value="UniProtKB-KW"/>
</dbReference>
<dbReference type="InterPro" id="IPR029060">
    <property type="entry name" value="PIN-like_dom_sf"/>
</dbReference>
<protein>
    <recommendedName>
        <fullName evidence="8">Ribonuclease VapC</fullName>
        <shortName evidence="8">RNase VapC</shortName>
        <ecNumber evidence="8">3.1.-.-</ecNumber>
    </recommendedName>
    <alternativeName>
        <fullName evidence="8">Toxin VapC</fullName>
    </alternativeName>
</protein>
<keyword evidence="4 8" id="KW-0479">Metal-binding</keyword>
<sequence>MMLLLDTNVLSEVTKPRPDMGVLNWLHALDEDRTFISIMSIAEIHRGVALMDSGKKRDALMDWLNHDLQQRFHGRVLTVDGPVAAAWGGLMALAKRQGGGLASMDGFIAATALAHDLALATRNTKDFADIGLKIVNPWNVRE</sequence>
<gene>
    <name evidence="8" type="primary">vapC</name>
    <name evidence="10" type="ORF">FJQ55_22155</name>
</gene>
<dbReference type="Pfam" id="PF01850">
    <property type="entry name" value="PIN"/>
    <property type="match status" value="1"/>
</dbReference>
<evidence type="ECO:0000259" key="9">
    <source>
        <dbReference type="Pfam" id="PF01850"/>
    </source>
</evidence>
<dbReference type="PANTHER" id="PTHR33653:SF1">
    <property type="entry name" value="RIBONUCLEASE VAPC2"/>
    <property type="match status" value="1"/>
</dbReference>
<proteinExistence type="inferred from homology"/>
<feature type="domain" description="PIN" evidence="9">
    <location>
        <begin position="4"/>
        <end position="130"/>
    </location>
</feature>
<keyword evidence="5 8" id="KW-0378">Hydrolase</keyword>
<dbReference type="RefSeq" id="WP_140832136.1">
    <property type="nucleotide sequence ID" value="NZ_VFYP01000007.1"/>
</dbReference>
<dbReference type="HAMAP" id="MF_00265">
    <property type="entry name" value="VapC_Nob1"/>
    <property type="match status" value="1"/>
</dbReference>
<comment type="cofactor">
    <cofactor evidence="1 8">
        <name>Mg(2+)</name>
        <dbReference type="ChEBI" id="CHEBI:18420"/>
    </cofactor>
</comment>
<dbReference type="InterPro" id="IPR050556">
    <property type="entry name" value="Type_II_TA_system_RNase"/>
</dbReference>
<comment type="similarity">
    <text evidence="7 8">Belongs to the PINc/VapC protein family.</text>
</comment>
<dbReference type="GO" id="GO:0016787">
    <property type="term" value="F:hydrolase activity"/>
    <property type="evidence" value="ECO:0007669"/>
    <property type="project" value="UniProtKB-KW"/>
</dbReference>
<dbReference type="GO" id="GO:0004540">
    <property type="term" value="F:RNA nuclease activity"/>
    <property type="evidence" value="ECO:0007669"/>
    <property type="project" value="InterPro"/>
</dbReference>
<dbReference type="EC" id="3.1.-.-" evidence="8"/>
<dbReference type="InterPro" id="IPR002716">
    <property type="entry name" value="PIN_dom"/>
</dbReference>
<accession>A0A504TTA4</accession>
<dbReference type="Proteomes" id="UP000316429">
    <property type="component" value="Unassembled WGS sequence"/>
</dbReference>
<keyword evidence="11" id="KW-1185">Reference proteome</keyword>
<dbReference type="Gene3D" id="3.40.50.1010">
    <property type="entry name" value="5'-nuclease"/>
    <property type="match status" value="1"/>
</dbReference>
<keyword evidence="2 8" id="KW-1277">Toxin-antitoxin system</keyword>
<dbReference type="InterPro" id="IPR022907">
    <property type="entry name" value="VapC_family"/>
</dbReference>
<evidence type="ECO:0000313" key="10">
    <source>
        <dbReference type="EMBL" id="TPP04620.1"/>
    </source>
</evidence>
<reference evidence="10 11" key="1">
    <citation type="submission" date="2019-06" db="EMBL/GenBank/DDBJ databases">
        <title>Rhizobium sp. CL12 isolated from roots of soybean.</title>
        <authorList>
            <person name="Wang C."/>
        </authorList>
    </citation>
    <scope>NUCLEOTIDE SEQUENCE [LARGE SCALE GENOMIC DNA]</scope>
    <source>
        <strain evidence="10 11">CL12</strain>
    </source>
</reference>
<feature type="binding site" evidence="8">
    <location>
        <position position="105"/>
    </location>
    <ligand>
        <name>Mg(2+)</name>
        <dbReference type="ChEBI" id="CHEBI:18420"/>
    </ligand>
</feature>
<name>A0A504TTA4_9HYPH</name>
<keyword evidence="6 8" id="KW-0460">Magnesium</keyword>
<keyword evidence="8" id="KW-0800">Toxin</keyword>
<evidence type="ECO:0000256" key="8">
    <source>
        <dbReference type="HAMAP-Rule" id="MF_00265"/>
    </source>
</evidence>
<evidence type="ECO:0000313" key="11">
    <source>
        <dbReference type="Proteomes" id="UP000316429"/>
    </source>
</evidence>
<dbReference type="OrthoDB" id="5458135at2"/>
<dbReference type="AlphaFoldDB" id="A0A504TTA4"/>
<dbReference type="SUPFAM" id="SSF88723">
    <property type="entry name" value="PIN domain-like"/>
    <property type="match status" value="1"/>
</dbReference>
<dbReference type="GO" id="GO:0000287">
    <property type="term" value="F:magnesium ion binding"/>
    <property type="evidence" value="ECO:0007669"/>
    <property type="project" value="UniProtKB-UniRule"/>
</dbReference>
<keyword evidence="3 8" id="KW-0540">Nuclease</keyword>
<dbReference type="PANTHER" id="PTHR33653">
    <property type="entry name" value="RIBONUCLEASE VAPC2"/>
    <property type="match status" value="1"/>
</dbReference>
<evidence type="ECO:0000256" key="5">
    <source>
        <dbReference type="ARBA" id="ARBA00022801"/>
    </source>
</evidence>
<evidence type="ECO:0000256" key="7">
    <source>
        <dbReference type="ARBA" id="ARBA00038093"/>
    </source>
</evidence>
<evidence type="ECO:0000256" key="3">
    <source>
        <dbReference type="ARBA" id="ARBA00022722"/>
    </source>
</evidence>
<dbReference type="EMBL" id="VFYP01000007">
    <property type="protein sequence ID" value="TPP04620.1"/>
    <property type="molecule type" value="Genomic_DNA"/>
</dbReference>